<dbReference type="EMBL" id="JAFMYU010000022">
    <property type="protein sequence ID" value="MBO0933779.1"/>
    <property type="molecule type" value="Genomic_DNA"/>
</dbReference>
<evidence type="ECO:0000313" key="2">
    <source>
        <dbReference type="Proteomes" id="UP000664795"/>
    </source>
</evidence>
<proteinExistence type="predicted"/>
<name>A0A939GAQ0_9BACT</name>
<protein>
    <submittedName>
        <fullName evidence="1">Uncharacterized protein</fullName>
    </submittedName>
</protein>
<reference evidence="1 2" key="1">
    <citation type="submission" date="2021-03" db="EMBL/GenBank/DDBJ databases">
        <title>Fibrella sp. HMF5036 genome sequencing and assembly.</title>
        <authorList>
            <person name="Kang H."/>
            <person name="Kim H."/>
            <person name="Bae S."/>
            <person name="Joh K."/>
        </authorList>
    </citation>
    <scope>NUCLEOTIDE SEQUENCE [LARGE SCALE GENOMIC DNA]</scope>
    <source>
        <strain evidence="1 2">HMF5036</strain>
    </source>
</reference>
<keyword evidence="2" id="KW-1185">Reference proteome</keyword>
<dbReference type="Gene3D" id="3.40.630.30">
    <property type="match status" value="1"/>
</dbReference>
<gene>
    <name evidence="1" type="ORF">J2I48_22415</name>
</gene>
<dbReference type="RefSeq" id="WP_207337742.1">
    <property type="nucleotide sequence ID" value="NZ_JAFMYU010000022.1"/>
</dbReference>
<dbReference type="Proteomes" id="UP000664795">
    <property type="component" value="Unassembled WGS sequence"/>
</dbReference>
<organism evidence="1 2">
    <name type="scientific">Fibrella aquatilis</name>
    <dbReference type="NCBI Taxonomy" id="2817059"/>
    <lineage>
        <taxon>Bacteria</taxon>
        <taxon>Pseudomonadati</taxon>
        <taxon>Bacteroidota</taxon>
        <taxon>Cytophagia</taxon>
        <taxon>Cytophagales</taxon>
        <taxon>Spirosomataceae</taxon>
        <taxon>Fibrella</taxon>
    </lineage>
</organism>
<comment type="caution">
    <text evidence="1">The sequence shown here is derived from an EMBL/GenBank/DDBJ whole genome shotgun (WGS) entry which is preliminary data.</text>
</comment>
<accession>A0A939GAQ0</accession>
<evidence type="ECO:0000313" key="1">
    <source>
        <dbReference type="EMBL" id="MBO0933779.1"/>
    </source>
</evidence>
<sequence length="352" mass="40140">MPIDRIPFQGILPPSFFDVPSYAPVAESPATVAQLVAMEADRNETILYTDHATFRLVGIFPALSDEAYFGFWETANDLAINQQAFACLEADARQRGRVAVVGPLHFSTFHAYRLRLNEPSWGQFDREPANPSYYPVLLQQLGYQARSRFESRLVRKENIPLAYDQKKQLLDALTHIPFDVIPLNPDTWQHCEGELYELVHHVFSANPAYRPISQAQFELLYNRQFAEKLCPHSSVLFRDRLSGCLVALSFCQPNCQSLLFAPGEVPQFGRDFPRLGRKQLLVKSVGVHPAFRQQGLMSFLGAYGMVHFQELYDDVIFCLMRADNFSLHFSDTLPHETAHYALFEKPFSSISK</sequence>
<dbReference type="AlphaFoldDB" id="A0A939GAQ0"/>